<evidence type="ECO:0000313" key="1">
    <source>
        <dbReference type="EMBL" id="QPC43879.1"/>
    </source>
</evidence>
<dbReference type="Proteomes" id="UP000593594">
    <property type="component" value="Chromosome"/>
</dbReference>
<reference evidence="1 2" key="1">
    <citation type="submission" date="2020-06" db="EMBL/GenBank/DDBJ databases">
        <title>Genome sequence of 2 isolates from Red Sea Mangroves.</title>
        <authorList>
            <person name="Sefrji F."/>
            <person name="Michoud G."/>
            <person name="Merlino G."/>
            <person name="Daffonchio D."/>
        </authorList>
    </citation>
    <scope>NUCLEOTIDE SEQUENCE [LARGE SCALE GENOMIC DNA]</scope>
    <source>
        <strain evidence="1 2">R1DC25</strain>
    </source>
</reference>
<dbReference type="AlphaFoldDB" id="A0A7S8C631"/>
<dbReference type="SUPFAM" id="SSF46955">
    <property type="entry name" value="Putative DNA-binding domain"/>
    <property type="match status" value="1"/>
</dbReference>
<organism evidence="1 2">
    <name type="scientific">Kaustia mangrovi</name>
    <dbReference type="NCBI Taxonomy" id="2593653"/>
    <lineage>
        <taxon>Bacteria</taxon>
        <taxon>Pseudomonadati</taxon>
        <taxon>Pseudomonadota</taxon>
        <taxon>Alphaproteobacteria</taxon>
        <taxon>Hyphomicrobiales</taxon>
        <taxon>Parvibaculaceae</taxon>
        <taxon>Kaustia</taxon>
    </lineage>
</organism>
<dbReference type="InterPro" id="IPR010260">
    <property type="entry name" value="AlpA"/>
</dbReference>
<protein>
    <submittedName>
        <fullName evidence="1">AlpA family phage regulatory protein</fullName>
    </submittedName>
</protein>
<dbReference type="KEGG" id="kmn:HW532_14995"/>
<accession>A0A7S8C631</accession>
<evidence type="ECO:0000313" key="2">
    <source>
        <dbReference type="Proteomes" id="UP000593594"/>
    </source>
</evidence>
<dbReference type="InterPro" id="IPR009061">
    <property type="entry name" value="DNA-bd_dom_put_sf"/>
</dbReference>
<name>A0A7S8C631_9HYPH</name>
<sequence length="70" mass="8504">MRRERFTDPIELMRLAELAEKLGVSEWTIRRWVKAGHFPKPIELSEQTKAWRRRDVERWLHERSAEAMDA</sequence>
<proteinExistence type="predicted"/>
<dbReference type="Pfam" id="PF05930">
    <property type="entry name" value="Phage_AlpA"/>
    <property type="match status" value="1"/>
</dbReference>
<dbReference type="RefSeq" id="WP_213161242.1">
    <property type="nucleotide sequence ID" value="NZ_CP058214.1"/>
</dbReference>
<gene>
    <name evidence="1" type="ORF">HW532_14995</name>
</gene>
<dbReference type="EMBL" id="CP058214">
    <property type="protein sequence ID" value="QPC43879.1"/>
    <property type="molecule type" value="Genomic_DNA"/>
</dbReference>
<dbReference type="Gene3D" id="1.10.238.160">
    <property type="match status" value="1"/>
</dbReference>
<keyword evidence="2" id="KW-1185">Reference proteome</keyword>